<name>A0AAD4I9Z1_9PLEO</name>
<accession>A0AAD4I9Z1</accession>
<evidence type="ECO:0000313" key="2">
    <source>
        <dbReference type="Proteomes" id="UP001199106"/>
    </source>
</evidence>
<keyword evidence="2" id="KW-1185">Reference proteome</keyword>
<proteinExistence type="predicted"/>
<gene>
    <name evidence="1" type="ORF">G6011_08467</name>
</gene>
<protein>
    <submittedName>
        <fullName evidence="1">Uncharacterized protein</fullName>
    </submittedName>
</protein>
<dbReference type="EMBL" id="JAANER010000004">
    <property type="protein sequence ID" value="KAG9190379.1"/>
    <property type="molecule type" value="Genomic_DNA"/>
</dbReference>
<evidence type="ECO:0000313" key="1">
    <source>
        <dbReference type="EMBL" id="KAG9190379.1"/>
    </source>
</evidence>
<dbReference type="PANTHER" id="PTHR39602">
    <property type="entry name" value="ACW-9"/>
    <property type="match status" value="1"/>
</dbReference>
<reference evidence="1" key="1">
    <citation type="submission" date="2021-07" db="EMBL/GenBank/DDBJ databases">
        <title>Genome Resource of American Ginseng Black Spot Pathogen Alternaria panax.</title>
        <authorList>
            <person name="Qiu C."/>
            <person name="Wang W."/>
            <person name="Liu Z."/>
        </authorList>
    </citation>
    <scope>NUCLEOTIDE SEQUENCE</scope>
    <source>
        <strain evidence="1">BNCC115425</strain>
    </source>
</reference>
<dbReference type="Proteomes" id="UP001199106">
    <property type="component" value="Unassembled WGS sequence"/>
</dbReference>
<dbReference type="AlphaFoldDB" id="A0AAD4I9Z1"/>
<sequence>MKLCRDASGLSKKTLEPRNITRVKRNIVMVFPHTIEPRIAAQEEPDIAEVLLFGQSASNRLSESLMIKHNYQQFLNTLYNYLFHTKPTRILANMLSKVTAIALMLSAATASPTFRARQDDKCVVAYDACVAAGTAEVICSCDRTTCYGEDAARIREWCSSQIAALPKSTSAATPVASSIPGGCNPAHPGSCPSSYFDTTTTAPAATFTSIPGIPGGCNPAHPGSCPSSYFDTTTATPAATFTSISGIPGGCNPAHPGSCPSSYFDTTIKSPAATFTSIPGIPGGCNPAHPGSCPTPSAAASPVATTVPGSNPKSVEGKTWTIANLTRYCIEDNSGCDYNFAVTADGKTERCTVIRMPGSNAASESWANQPCTTGSDLTISWGYVAQPAPAFAVITVNKGAELAWFGVSDINGGKVSPSSPFGSGDFGTLPASPVYTYN</sequence>
<comment type="caution">
    <text evidence="1">The sequence shown here is derived from an EMBL/GenBank/DDBJ whole genome shotgun (WGS) entry which is preliminary data.</text>
</comment>
<dbReference type="PANTHER" id="PTHR39602:SF2">
    <property type="entry name" value="ACW-9"/>
    <property type="match status" value="1"/>
</dbReference>
<organism evidence="1 2">
    <name type="scientific">Alternaria panax</name>
    <dbReference type="NCBI Taxonomy" id="48097"/>
    <lineage>
        <taxon>Eukaryota</taxon>
        <taxon>Fungi</taxon>
        <taxon>Dikarya</taxon>
        <taxon>Ascomycota</taxon>
        <taxon>Pezizomycotina</taxon>
        <taxon>Dothideomycetes</taxon>
        <taxon>Pleosporomycetidae</taxon>
        <taxon>Pleosporales</taxon>
        <taxon>Pleosporineae</taxon>
        <taxon>Pleosporaceae</taxon>
        <taxon>Alternaria</taxon>
        <taxon>Alternaria sect. Panax</taxon>
    </lineage>
</organism>